<evidence type="ECO:0000259" key="6">
    <source>
        <dbReference type="PROSITE" id="PS50043"/>
    </source>
</evidence>
<dbReference type="InterPro" id="IPR039420">
    <property type="entry name" value="WalR-like"/>
</dbReference>
<evidence type="ECO:0000313" key="9">
    <source>
        <dbReference type="Proteomes" id="UP000186096"/>
    </source>
</evidence>
<keyword evidence="9" id="KW-1185">Reference proteome</keyword>
<evidence type="ECO:0000256" key="2">
    <source>
        <dbReference type="ARBA" id="ARBA00023015"/>
    </source>
</evidence>
<dbReference type="InterPro" id="IPR011006">
    <property type="entry name" value="CheY-like_superfamily"/>
</dbReference>
<feature type="domain" description="Response regulatory" evidence="7">
    <location>
        <begin position="8"/>
        <end position="124"/>
    </location>
</feature>
<dbReference type="InterPro" id="IPR058245">
    <property type="entry name" value="NreC/VraR/RcsB-like_REC"/>
</dbReference>
<dbReference type="STRING" id="58117.SAMN05421833_14028"/>
<dbReference type="AlphaFoldDB" id="A0A1N7H9M8"/>
<dbReference type="PROSITE" id="PS00622">
    <property type="entry name" value="HTH_LUXR_1"/>
    <property type="match status" value="1"/>
</dbReference>
<dbReference type="OrthoDB" id="9808843at2"/>
<dbReference type="GO" id="GO:0000160">
    <property type="term" value="P:phosphorelay signal transduction system"/>
    <property type="evidence" value="ECO:0007669"/>
    <property type="project" value="InterPro"/>
</dbReference>
<dbReference type="RefSeq" id="WP_076442289.1">
    <property type="nucleotide sequence ID" value="NZ_CP192071.1"/>
</dbReference>
<dbReference type="Pfam" id="PF00196">
    <property type="entry name" value="GerE"/>
    <property type="match status" value="1"/>
</dbReference>
<dbReference type="PROSITE" id="PS50043">
    <property type="entry name" value="HTH_LUXR_2"/>
    <property type="match status" value="1"/>
</dbReference>
<name>A0A1N7H9M8_9ACTN</name>
<feature type="modified residue" description="4-aspartylphosphate" evidence="5">
    <location>
        <position position="59"/>
    </location>
</feature>
<feature type="domain" description="HTH luxR-type" evidence="6">
    <location>
        <begin position="154"/>
        <end position="219"/>
    </location>
</feature>
<dbReference type="InterPro" id="IPR016032">
    <property type="entry name" value="Sig_transdc_resp-reg_C-effctor"/>
</dbReference>
<dbReference type="Proteomes" id="UP000186096">
    <property type="component" value="Unassembled WGS sequence"/>
</dbReference>
<dbReference type="PROSITE" id="PS50110">
    <property type="entry name" value="RESPONSE_REGULATORY"/>
    <property type="match status" value="1"/>
</dbReference>
<organism evidence="8 9">
    <name type="scientific">Microbispora rosea</name>
    <dbReference type="NCBI Taxonomy" id="58117"/>
    <lineage>
        <taxon>Bacteria</taxon>
        <taxon>Bacillati</taxon>
        <taxon>Actinomycetota</taxon>
        <taxon>Actinomycetes</taxon>
        <taxon>Streptosporangiales</taxon>
        <taxon>Streptosporangiaceae</taxon>
        <taxon>Microbispora</taxon>
    </lineage>
</organism>
<dbReference type="PANTHER" id="PTHR43214:SF24">
    <property type="entry name" value="TRANSCRIPTIONAL REGULATORY PROTEIN NARL-RELATED"/>
    <property type="match status" value="1"/>
</dbReference>
<dbReference type="GO" id="GO:0006355">
    <property type="term" value="P:regulation of DNA-templated transcription"/>
    <property type="evidence" value="ECO:0007669"/>
    <property type="project" value="InterPro"/>
</dbReference>
<dbReference type="PANTHER" id="PTHR43214">
    <property type="entry name" value="TWO-COMPONENT RESPONSE REGULATOR"/>
    <property type="match status" value="1"/>
</dbReference>
<sequence length="220" mass="23383">MAGVSVIRVLVVDDDPLVRAGLTLMLKGADELVVVGGVADGADVGAAVDAYAPDVVLMDIRMPGLDGIDATRLLRRRPDPPHVIMLTTFDADEHVFGALRAGASGFLLKDTPPEGIVDAVLRVAAGEPILSPGVTRRLIAHLAPEAQDRRRDDARRLLSRLSDREREVAAAVGRGGSNADIAAELHMSVGTVKSYISRILTKTNLDNRVQLALLAHDNPL</sequence>
<dbReference type="SMART" id="SM00448">
    <property type="entry name" value="REC"/>
    <property type="match status" value="1"/>
</dbReference>
<evidence type="ECO:0000313" key="8">
    <source>
        <dbReference type="EMBL" id="SIS21483.1"/>
    </source>
</evidence>
<dbReference type="SUPFAM" id="SSF52172">
    <property type="entry name" value="CheY-like"/>
    <property type="match status" value="1"/>
</dbReference>
<dbReference type="InterPro" id="IPR000792">
    <property type="entry name" value="Tscrpt_reg_LuxR_C"/>
</dbReference>
<accession>A0A1N7H9M8</accession>
<evidence type="ECO:0000256" key="4">
    <source>
        <dbReference type="ARBA" id="ARBA00023163"/>
    </source>
</evidence>
<evidence type="ECO:0000256" key="5">
    <source>
        <dbReference type="PROSITE-ProRule" id="PRU00169"/>
    </source>
</evidence>
<keyword evidence="1 5" id="KW-0597">Phosphoprotein</keyword>
<dbReference type="Pfam" id="PF00072">
    <property type="entry name" value="Response_reg"/>
    <property type="match status" value="1"/>
</dbReference>
<evidence type="ECO:0000256" key="3">
    <source>
        <dbReference type="ARBA" id="ARBA00023125"/>
    </source>
</evidence>
<keyword evidence="3" id="KW-0238">DNA-binding</keyword>
<proteinExistence type="predicted"/>
<dbReference type="CDD" id="cd06170">
    <property type="entry name" value="LuxR_C_like"/>
    <property type="match status" value="1"/>
</dbReference>
<dbReference type="PRINTS" id="PR00038">
    <property type="entry name" value="HTHLUXR"/>
</dbReference>
<evidence type="ECO:0000256" key="1">
    <source>
        <dbReference type="ARBA" id="ARBA00022553"/>
    </source>
</evidence>
<dbReference type="EMBL" id="FTNI01000040">
    <property type="protein sequence ID" value="SIS21483.1"/>
    <property type="molecule type" value="Genomic_DNA"/>
</dbReference>
<dbReference type="GO" id="GO:0003677">
    <property type="term" value="F:DNA binding"/>
    <property type="evidence" value="ECO:0007669"/>
    <property type="project" value="UniProtKB-KW"/>
</dbReference>
<dbReference type="SUPFAM" id="SSF46894">
    <property type="entry name" value="C-terminal effector domain of the bipartite response regulators"/>
    <property type="match status" value="1"/>
</dbReference>
<dbReference type="Gene3D" id="3.40.50.2300">
    <property type="match status" value="1"/>
</dbReference>
<keyword evidence="2" id="KW-0805">Transcription regulation</keyword>
<evidence type="ECO:0000259" key="7">
    <source>
        <dbReference type="PROSITE" id="PS50110"/>
    </source>
</evidence>
<dbReference type="InterPro" id="IPR001789">
    <property type="entry name" value="Sig_transdc_resp-reg_receiver"/>
</dbReference>
<dbReference type="SMART" id="SM00421">
    <property type="entry name" value="HTH_LUXR"/>
    <property type="match status" value="1"/>
</dbReference>
<protein>
    <submittedName>
        <fullName evidence="8">Two component transcriptional regulator, LuxR family</fullName>
    </submittedName>
</protein>
<dbReference type="CDD" id="cd17535">
    <property type="entry name" value="REC_NarL-like"/>
    <property type="match status" value="1"/>
</dbReference>
<reference evidence="9" key="1">
    <citation type="submission" date="2017-01" db="EMBL/GenBank/DDBJ databases">
        <authorList>
            <person name="Varghese N."/>
            <person name="Submissions S."/>
        </authorList>
    </citation>
    <scope>NUCLEOTIDE SEQUENCE [LARGE SCALE GENOMIC DNA]</scope>
    <source>
        <strain evidence="9">ATCC 12950</strain>
    </source>
</reference>
<gene>
    <name evidence="8" type="ORF">SAMN05421833_14028</name>
</gene>
<keyword evidence="4" id="KW-0804">Transcription</keyword>